<reference evidence="2" key="1">
    <citation type="submission" date="2023-10" db="EMBL/GenBank/DDBJ databases">
        <title>Genome assembly of Pristionchus species.</title>
        <authorList>
            <person name="Yoshida K."/>
            <person name="Sommer R.J."/>
        </authorList>
    </citation>
    <scope>NUCLEOTIDE SEQUENCE</scope>
    <source>
        <strain evidence="2">RS5133</strain>
    </source>
</reference>
<evidence type="ECO:0000313" key="3">
    <source>
        <dbReference type="Proteomes" id="UP001432322"/>
    </source>
</evidence>
<keyword evidence="1" id="KW-0732">Signal</keyword>
<keyword evidence="3" id="KW-1185">Reference proteome</keyword>
<dbReference type="AlphaFoldDB" id="A0AAV5WRE9"/>
<evidence type="ECO:0000256" key="1">
    <source>
        <dbReference type="SAM" id="SignalP"/>
    </source>
</evidence>
<feature type="signal peptide" evidence="1">
    <location>
        <begin position="1"/>
        <end position="21"/>
    </location>
</feature>
<accession>A0AAV5WRE9</accession>
<feature type="chain" id="PRO_5043585439" evidence="1">
    <location>
        <begin position="22"/>
        <end position="86"/>
    </location>
</feature>
<proteinExistence type="predicted"/>
<organism evidence="2 3">
    <name type="scientific">Pristionchus fissidentatus</name>
    <dbReference type="NCBI Taxonomy" id="1538716"/>
    <lineage>
        <taxon>Eukaryota</taxon>
        <taxon>Metazoa</taxon>
        <taxon>Ecdysozoa</taxon>
        <taxon>Nematoda</taxon>
        <taxon>Chromadorea</taxon>
        <taxon>Rhabditida</taxon>
        <taxon>Rhabditina</taxon>
        <taxon>Diplogasteromorpha</taxon>
        <taxon>Diplogasteroidea</taxon>
        <taxon>Neodiplogasteridae</taxon>
        <taxon>Pristionchus</taxon>
    </lineage>
</organism>
<sequence length="86" mass="10002">MTRTGLITMLLLALLTVFSQAYILPYEAYRDDGYYFMPSAAKRSSHVRHQAKREFNVDDLTLRFGKRSVPVLAFNQDDLALRFGRR</sequence>
<protein>
    <submittedName>
        <fullName evidence="2">Uncharacterized protein</fullName>
    </submittedName>
</protein>
<dbReference type="EMBL" id="BTSY01000006">
    <property type="protein sequence ID" value="GMT34729.1"/>
    <property type="molecule type" value="Genomic_DNA"/>
</dbReference>
<feature type="non-terminal residue" evidence="2">
    <location>
        <position position="86"/>
    </location>
</feature>
<dbReference type="Proteomes" id="UP001432322">
    <property type="component" value="Unassembled WGS sequence"/>
</dbReference>
<gene>
    <name evidence="2" type="ORF">PFISCL1PPCAC_26026</name>
</gene>
<evidence type="ECO:0000313" key="2">
    <source>
        <dbReference type="EMBL" id="GMT34729.1"/>
    </source>
</evidence>
<comment type="caution">
    <text evidence="2">The sequence shown here is derived from an EMBL/GenBank/DDBJ whole genome shotgun (WGS) entry which is preliminary data.</text>
</comment>
<name>A0AAV5WRE9_9BILA</name>